<evidence type="ECO:0000256" key="3">
    <source>
        <dbReference type="ARBA" id="ARBA00022670"/>
    </source>
</evidence>
<dbReference type="PROSITE" id="PS50600">
    <property type="entry name" value="ULP_PROTEASE"/>
    <property type="match status" value="1"/>
</dbReference>
<dbReference type="GO" id="GO:0005737">
    <property type="term" value="C:cytoplasm"/>
    <property type="evidence" value="ECO:0007669"/>
    <property type="project" value="TreeGrafter"/>
</dbReference>
<dbReference type="GO" id="GO:0016926">
    <property type="term" value="P:protein desumoylation"/>
    <property type="evidence" value="ECO:0007669"/>
    <property type="project" value="TreeGrafter"/>
</dbReference>
<reference evidence="7 8" key="1">
    <citation type="journal article" date="2015" name="Fungal Genet. Biol.">
        <title>Evolution of novel wood decay mechanisms in Agaricales revealed by the genome sequences of Fistulina hepatica and Cylindrobasidium torrendii.</title>
        <authorList>
            <person name="Floudas D."/>
            <person name="Held B.W."/>
            <person name="Riley R."/>
            <person name="Nagy L.G."/>
            <person name="Koehler G."/>
            <person name="Ransdell A.S."/>
            <person name="Younus H."/>
            <person name="Chow J."/>
            <person name="Chiniquy J."/>
            <person name="Lipzen A."/>
            <person name="Tritt A."/>
            <person name="Sun H."/>
            <person name="Haridas S."/>
            <person name="LaButti K."/>
            <person name="Ohm R.A."/>
            <person name="Kues U."/>
            <person name="Blanchette R.A."/>
            <person name="Grigoriev I.V."/>
            <person name="Minto R.E."/>
            <person name="Hibbett D.S."/>
        </authorList>
    </citation>
    <scope>NUCLEOTIDE SEQUENCE [LARGE SCALE GENOMIC DNA]</scope>
    <source>
        <strain evidence="7 8">ATCC 64428</strain>
    </source>
</reference>
<keyword evidence="5" id="KW-0378">Hydrolase</keyword>
<keyword evidence="3" id="KW-0645">Protease</keyword>
<evidence type="ECO:0000256" key="2">
    <source>
        <dbReference type="ARBA" id="ARBA00022553"/>
    </source>
</evidence>
<organism evidence="7 8">
    <name type="scientific">Fistulina hepatica ATCC 64428</name>
    <dbReference type="NCBI Taxonomy" id="1128425"/>
    <lineage>
        <taxon>Eukaryota</taxon>
        <taxon>Fungi</taxon>
        <taxon>Dikarya</taxon>
        <taxon>Basidiomycota</taxon>
        <taxon>Agaricomycotina</taxon>
        <taxon>Agaricomycetes</taxon>
        <taxon>Agaricomycetidae</taxon>
        <taxon>Agaricales</taxon>
        <taxon>Fistulinaceae</taxon>
        <taxon>Fistulina</taxon>
    </lineage>
</organism>
<dbReference type="OrthoDB" id="442460at2759"/>
<keyword evidence="8" id="KW-1185">Reference proteome</keyword>
<dbReference type="EMBL" id="KN882061">
    <property type="protein sequence ID" value="KIY45203.1"/>
    <property type="molecule type" value="Genomic_DNA"/>
</dbReference>
<feature type="non-terminal residue" evidence="7">
    <location>
        <position position="1"/>
    </location>
</feature>
<feature type="domain" description="Ubiquitin-like protease family profile" evidence="6">
    <location>
        <begin position="1"/>
        <end position="73"/>
    </location>
</feature>
<dbReference type="GO" id="GO:0070139">
    <property type="term" value="F:SUMO-specific endopeptidase activity"/>
    <property type="evidence" value="ECO:0007669"/>
    <property type="project" value="TreeGrafter"/>
</dbReference>
<dbReference type="SUPFAM" id="SSF54001">
    <property type="entry name" value="Cysteine proteinases"/>
    <property type="match status" value="1"/>
</dbReference>
<evidence type="ECO:0000259" key="6">
    <source>
        <dbReference type="PROSITE" id="PS50600"/>
    </source>
</evidence>
<dbReference type="Pfam" id="PF02902">
    <property type="entry name" value="Peptidase_C48"/>
    <property type="match status" value="1"/>
</dbReference>
<proteinExistence type="inferred from homology"/>
<dbReference type="GO" id="GO:0005634">
    <property type="term" value="C:nucleus"/>
    <property type="evidence" value="ECO:0007669"/>
    <property type="project" value="TreeGrafter"/>
</dbReference>
<evidence type="ECO:0000256" key="4">
    <source>
        <dbReference type="ARBA" id="ARBA00022786"/>
    </source>
</evidence>
<dbReference type="GO" id="GO:0006508">
    <property type="term" value="P:proteolysis"/>
    <property type="evidence" value="ECO:0007669"/>
    <property type="project" value="UniProtKB-KW"/>
</dbReference>
<sequence>TVIMTLDSLGSSHRRAVNVIDNYLRLEADDKKRRVHEVLRSTTSKVAQASGQVPLQPNYFNCGIYVLHFIETFLTDPEGYY</sequence>
<protein>
    <recommendedName>
        <fullName evidence="6">Ubiquitin-like protease family profile domain-containing protein</fullName>
    </recommendedName>
</protein>
<accession>A0A0D7A309</accession>
<dbReference type="InterPro" id="IPR038765">
    <property type="entry name" value="Papain-like_cys_pep_sf"/>
</dbReference>
<dbReference type="PANTHER" id="PTHR46896:SF3">
    <property type="entry name" value="FI06413P-RELATED"/>
    <property type="match status" value="1"/>
</dbReference>
<evidence type="ECO:0000256" key="1">
    <source>
        <dbReference type="ARBA" id="ARBA00005234"/>
    </source>
</evidence>
<keyword evidence="2" id="KW-0597">Phosphoprotein</keyword>
<name>A0A0D7A309_9AGAR</name>
<dbReference type="InterPro" id="IPR051947">
    <property type="entry name" value="Sentrin-specific_protease"/>
</dbReference>
<evidence type="ECO:0000313" key="8">
    <source>
        <dbReference type="Proteomes" id="UP000054144"/>
    </source>
</evidence>
<evidence type="ECO:0000256" key="5">
    <source>
        <dbReference type="ARBA" id="ARBA00022801"/>
    </source>
</evidence>
<dbReference type="PANTHER" id="PTHR46896">
    <property type="entry name" value="SENTRIN-SPECIFIC PROTEASE"/>
    <property type="match status" value="1"/>
</dbReference>
<evidence type="ECO:0000313" key="7">
    <source>
        <dbReference type="EMBL" id="KIY45203.1"/>
    </source>
</evidence>
<feature type="non-terminal residue" evidence="7">
    <location>
        <position position="81"/>
    </location>
</feature>
<gene>
    <name evidence="7" type="ORF">FISHEDRAFT_6387</name>
</gene>
<keyword evidence="4" id="KW-0833">Ubl conjugation pathway</keyword>
<dbReference type="InterPro" id="IPR003653">
    <property type="entry name" value="Peptidase_C48_C"/>
</dbReference>
<comment type="similarity">
    <text evidence="1">Belongs to the peptidase C48 family.</text>
</comment>
<dbReference type="Gene3D" id="3.40.395.10">
    <property type="entry name" value="Adenoviral Proteinase, Chain A"/>
    <property type="match status" value="1"/>
</dbReference>
<dbReference type="Proteomes" id="UP000054144">
    <property type="component" value="Unassembled WGS sequence"/>
</dbReference>
<dbReference type="AlphaFoldDB" id="A0A0D7A309"/>